<sequence>MCGAGARGSASRRSGKPYPVLDRYLLNSRRRAANDNGWYSESFRFALVISGMALAGATAFVTFAVPL</sequence>
<evidence type="ECO:0000313" key="3">
    <source>
        <dbReference type="Proteomes" id="UP000008207"/>
    </source>
</evidence>
<proteinExistence type="predicted"/>
<evidence type="ECO:0000256" key="1">
    <source>
        <dbReference type="SAM" id="Phobius"/>
    </source>
</evidence>
<keyword evidence="1" id="KW-1133">Transmembrane helix</keyword>
<keyword evidence="1" id="KW-0472">Membrane</keyword>
<name>B8ITF7_METNO</name>
<feature type="transmembrane region" description="Helical" evidence="1">
    <location>
        <begin position="45"/>
        <end position="65"/>
    </location>
</feature>
<organism evidence="2 3">
    <name type="scientific">Methylobacterium nodulans (strain LMG 21967 / CNCM I-2342 / ORS 2060)</name>
    <dbReference type="NCBI Taxonomy" id="460265"/>
    <lineage>
        <taxon>Bacteria</taxon>
        <taxon>Pseudomonadati</taxon>
        <taxon>Pseudomonadota</taxon>
        <taxon>Alphaproteobacteria</taxon>
        <taxon>Hyphomicrobiales</taxon>
        <taxon>Methylobacteriaceae</taxon>
        <taxon>Methylobacterium</taxon>
    </lineage>
</organism>
<gene>
    <name evidence="2" type="ordered locus">Mnod_3985</name>
</gene>
<dbReference type="EMBL" id="CP001349">
    <property type="protein sequence ID" value="ACL58873.1"/>
    <property type="molecule type" value="Genomic_DNA"/>
</dbReference>
<dbReference type="KEGG" id="mno:Mnod_3985"/>
<dbReference type="AlphaFoldDB" id="B8ITF7"/>
<accession>B8ITF7</accession>
<dbReference type="Proteomes" id="UP000008207">
    <property type="component" value="Chromosome"/>
</dbReference>
<protein>
    <submittedName>
        <fullName evidence="2">Uncharacterized protein</fullName>
    </submittedName>
</protein>
<keyword evidence="1" id="KW-0812">Transmembrane</keyword>
<dbReference type="HOGENOM" id="CLU_2807533_0_0_5"/>
<reference evidence="2 3" key="1">
    <citation type="submission" date="2009-01" db="EMBL/GenBank/DDBJ databases">
        <title>Complete sequence of chromosome of Methylobacterium nodulans ORS 2060.</title>
        <authorList>
            <consortium name="US DOE Joint Genome Institute"/>
            <person name="Lucas S."/>
            <person name="Copeland A."/>
            <person name="Lapidus A."/>
            <person name="Glavina del Rio T."/>
            <person name="Dalin E."/>
            <person name="Tice H."/>
            <person name="Bruce D."/>
            <person name="Goodwin L."/>
            <person name="Pitluck S."/>
            <person name="Sims D."/>
            <person name="Brettin T."/>
            <person name="Detter J.C."/>
            <person name="Han C."/>
            <person name="Larimer F."/>
            <person name="Land M."/>
            <person name="Hauser L."/>
            <person name="Kyrpides N."/>
            <person name="Ivanova N."/>
            <person name="Marx C.J."/>
            <person name="Richardson P."/>
        </authorList>
    </citation>
    <scope>NUCLEOTIDE SEQUENCE [LARGE SCALE GENOMIC DNA]</scope>
    <source>
        <strain evidence="3">LMG 21967 / CNCM I-2342 / ORS 2060</strain>
    </source>
</reference>
<evidence type="ECO:0000313" key="2">
    <source>
        <dbReference type="EMBL" id="ACL58873.1"/>
    </source>
</evidence>
<keyword evidence="3" id="KW-1185">Reference proteome</keyword>